<dbReference type="STRING" id="6290.A0A0N4WUU7"/>
<evidence type="ECO:0000313" key="4">
    <source>
        <dbReference type="EMBL" id="VDO56591.1"/>
    </source>
</evidence>
<dbReference type="AlphaFoldDB" id="A0A0N4WUU7"/>
<dbReference type="Pfam" id="PF00191">
    <property type="entry name" value="Annexin"/>
    <property type="match status" value="1"/>
</dbReference>
<dbReference type="InterPro" id="IPR037104">
    <property type="entry name" value="Annexin_sf"/>
</dbReference>
<evidence type="ECO:0000313" key="5">
    <source>
        <dbReference type="Proteomes" id="UP000268014"/>
    </source>
</evidence>
<dbReference type="InterPro" id="IPR018502">
    <property type="entry name" value="Annexin_repeat"/>
</dbReference>
<protein>
    <submittedName>
        <fullName evidence="4 6">Uncharacterized protein</fullName>
    </submittedName>
</protein>
<evidence type="ECO:0000313" key="6">
    <source>
        <dbReference type="WBParaSite" id="HPLM_0001543901-mRNA-1"/>
    </source>
</evidence>
<gene>
    <name evidence="4" type="ORF">HPLM_LOCUS15428</name>
</gene>
<keyword evidence="5" id="KW-1185">Reference proteome</keyword>
<dbReference type="Gene3D" id="1.10.220.10">
    <property type="entry name" value="Annexin"/>
    <property type="match status" value="1"/>
</dbReference>
<evidence type="ECO:0000256" key="3">
    <source>
        <dbReference type="ARBA" id="ARBA00023216"/>
    </source>
</evidence>
<dbReference type="EMBL" id="UZAF01018975">
    <property type="protein sequence ID" value="VDO56591.1"/>
    <property type="molecule type" value="Genomic_DNA"/>
</dbReference>
<sequence length="97" mass="11263">MRACDKKSGQDKFEAFKILATASPSHLAYVYTELETISGYSVEKTIEHEYSGDMKTLLLVSFLKYNYVEFRNPIKYSNFNNHKHHNILFTFLSNETG</sequence>
<evidence type="ECO:0000256" key="2">
    <source>
        <dbReference type="ARBA" id="ARBA00022737"/>
    </source>
</evidence>
<dbReference type="OrthoDB" id="5811093at2759"/>
<reference evidence="6" key="1">
    <citation type="submission" date="2017-02" db="UniProtKB">
        <authorList>
            <consortium name="WormBaseParasite"/>
        </authorList>
    </citation>
    <scope>IDENTIFICATION</scope>
</reference>
<dbReference type="Proteomes" id="UP000268014">
    <property type="component" value="Unassembled WGS sequence"/>
</dbReference>
<dbReference type="WBParaSite" id="HPLM_0001543901-mRNA-1">
    <property type="protein sequence ID" value="HPLM_0001543901-mRNA-1"/>
    <property type="gene ID" value="HPLM_0001543901"/>
</dbReference>
<comment type="similarity">
    <text evidence="1">Belongs to the annexin family.</text>
</comment>
<organism evidence="6">
    <name type="scientific">Haemonchus placei</name>
    <name type="common">Barber's pole worm</name>
    <dbReference type="NCBI Taxonomy" id="6290"/>
    <lineage>
        <taxon>Eukaryota</taxon>
        <taxon>Metazoa</taxon>
        <taxon>Ecdysozoa</taxon>
        <taxon>Nematoda</taxon>
        <taxon>Chromadorea</taxon>
        <taxon>Rhabditida</taxon>
        <taxon>Rhabditina</taxon>
        <taxon>Rhabditomorpha</taxon>
        <taxon>Strongyloidea</taxon>
        <taxon>Trichostrongylidae</taxon>
        <taxon>Haemonchus</taxon>
    </lineage>
</organism>
<name>A0A0N4WUU7_HAEPC</name>
<dbReference type="SUPFAM" id="SSF47874">
    <property type="entry name" value="Annexin"/>
    <property type="match status" value="1"/>
</dbReference>
<keyword evidence="3" id="KW-0041">Annexin</keyword>
<dbReference type="GO" id="GO:0005509">
    <property type="term" value="F:calcium ion binding"/>
    <property type="evidence" value="ECO:0007669"/>
    <property type="project" value="InterPro"/>
</dbReference>
<dbReference type="GO" id="GO:0005544">
    <property type="term" value="F:calcium-dependent phospholipid binding"/>
    <property type="evidence" value="ECO:0007669"/>
    <property type="project" value="InterPro"/>
</dbReference>
<reference evidence="4 5" key="2">
    <citation type="submission" date="2018-11" db="EMBL/GenBank/DDBJ databases">
        <authorList>
            <consortium name="Pathogen Informatics"/>
        </authorList>
    </citation>
    <scope>NUCLEOTIDE SEQUENCE [LARGE SCALE GENOMIC DNA]</scope>
    <source>
        <strain evidence="4 5">MHpl1</strain>
    </source>
</reference>
<keyword evidence="2" id="KW-0677">Repeat</keyword>
<evidence type="ECO:0000256" key="1">
    <source>
        <dbReference type="ARBA" id="ARBA00007831"/>
    </source>
</evidence>
<accession>A0A0N4WUU7</accession>
<proteinExistence type="inferred from homology"/>